<reference evidence="6 7" key="1">
    <citation type="submission" date="2017-06" db="EMBL/GenBank/DDBJ databases">
        <authorList>
            <person name="Kim H.J."/>
            <person name="Triplett B.A."/>
        </authorList>
    </citation>
    <scope>NUCLEOTIDE SEQUENCE [LARGE SCALE GENOMIC DNA]</scope>
    <source>
        <strain evidence="6 7">CGMCC 4.1858</strain>
    </source>
</reference>
<feature type="domain" description="HTH gntR-type" evidence="5">
    <location>
        <begin position="20"/>
        <end position="88"/>
    </location>
</feature>
<dbReference type="GO" id="GO:0003677">
    <property type="term" value="F:DNA binding"/>
    <property type="evidence" value="ECO:0007669"/>
    <property type="project" value="UniProtKB-KW"/>
</dbReference>
<sequence length="134" mass="14767">MIVRAPRYDRRMSVPPDDPRTKASRIAEILRTEIASGQPGPGRKLQSLRELADRFQVHPVTVTKGLQELIDEGLIRSVPNRGYFVKDDTGNDSGAARPAASDVRDEIKALTSELQRLAARVAKLEERADHPGSA</sequence>
<dbReference type="InterPro" id="IPR036390">
    <property type="entry name" value="WH_DNA-bd_sf"/>
</dbReference>
<dbReference type="PANTHER" id="PTHR44846:SF17">
    <property type="entry name" value="GNTR-FAMILY TRANSCRIPTIONAL REGULATOR"/>
    <property type="match status" value="1"/>
</dbReference>
<keyword evidence="3" id="KW-0804">Transcription</keyword>
<dbReference type="PROSITE" id="PS50949">
    <property type="entry name" value="HTH_GNTR"/>
    <property type="match status" value="1"/>
</dbReference>
<dbReference type="PANTHER" id="PTHR44846">
    <property type="entry name" value="MANNOSYL-D-GLYCERATE TRANSPORT/METABOLISM SYSTEM REPRESSOR MNGR-RELATED"/>
    <property type="match status" value="1"/>
</dbReference>
<dbReference type="Pfam" id="PF00392">
    <property type="entry name" value="GntR"/>
    <property type="match status" value="1"/>
</dbReference>
<dbReference type="EMBL" id="FZOF01000008">
    <property type="protein sequence ID" value="SNS79331.1"/>
    <property type="molecule type" value="Genomic_DNA"/>
</dbReference>
<dbReference type="GO" id="GO:0045892">
    <property type="term" value="P:negative regulation of DNA-templated transcription"/>
    <property type="evidence" value="ECO:0007669"/>
    <property type="project" value="TreeGrafter"/>
</dbReference>
<dbReference type="SMART" id="SM00345">
    <property type="entry name" value="HTH_GNTR"/>
    <property type="match status" value="1"/>
</dbReference>
<proteinExistence type="predicted"/>
<dbReference type="SUPFAM" id="SSF46785">
    <property type="entry name" value="Winged helix' DNA-binding domain"/>
    <property type="match status" value="1"/>
</dbReference>
<dbReference type="Proteomes" id="UP000198280">
    <property type="component" value="Unassembled WGS sequence"/>
</dbReference>
<feature type="region of interest" description="Disordered" evidence="4">
    <location>
        <begin position="1"/>
        <end position="22"/>
    </location>
</feature>
<evidence type="ECO:0000256" key="2">
    <source>
        <dbReference type="ARBA" id="ARBA00023125"/>
    </source>
</evidence>
<keyword evidence="7" id="KW-1185">Reference proteome</keyword>
<feature type="region of interest" description="Disordered" evidence="4">
    <location>
        <begin position="82"/>
        <end position="102"/>
    </location>
</feature>
<keyword evidence="2" id="KW-0238">DNA-binding</keyword>
<evidence type="ECO:0000256" key="3">
    <source>
        <dbReference type="ARBA" id="ARBA00023163"/>
    </source>
</evidence>
<dbReference type="InterPro" id="IPR000524">
    <property type="entry name" value="Tscrpt_reg_HTH_GntR"/>
</dbReference>
<dbReference type="CDD" id="cd07377">
    <property type="entry name" value="WHTH_GntR"/>
    <property type="match status" value="1"/>
</dbReference>
<evidence type="ECO:0000313" key="6">
    <source>
        <dbReference type="EMBL" id="SNS79331.1"/>
    </source>
</evidence>
<accession>A0A239HDU9</accession>
<gene>
    <name evidence="6" type="ORF">SAMN05216252_108316</name>
</gene>
<evidence type="ECO:0000256" key="1">
    <source>
        <dbReference type="ARBA" id="ARBA00023015"/>
    </source>
</evidence>
<name>A0A239HDU9_9ACTN</name>
<dbReference type="InterPro" id="IPR036388">
    <property type="entry name" value="WH-like_DNA-bd_sf"/>
</dbReference>
<dbReference type="Gene3D" id="1.10.10.10">
    <property type="entry name" value="Winged helix-like DNA-binding domain superfamily/Winged helix DNA-binding domain"/>
    <property type="match status" value="1"/>
</dbReference>
<evidence type="ECO:0000259" key="5">
    <source>
        <dbReference type="PROSITE" id="PS50949"/>
    </source>
</evidence>
<feature type="compositionally biased region" description="Basic and acidic residues" evidence="4">
    <location>
        <begin position="1"/>
        <end position="21"/>
    </location>
</feature>
<evidence type="ECO:0000313" key="7">
    <source>
        <dbReference type="Proteomes" id="UP000198280"/>
    </source>
</evidence>
<organism evidence="6 7">
    <name type="scientific">Actinacidiphila glaucinigra</name>
    <dbReference type="NCBI Taxonomy" id="235986"/>
    <lineage>
        <taxon>Bacteria</taxon>
        <taxon>Bacillati</taxon>
        <taxon>Actinomycetota</taxon>
        <taxon>Actinomycetes</taxon>
        <taxon>Kitasatosporales</taxon>
        <taxon>Streptomycetaceae</taxon>
        <taxon>Actinacidiphila</taxon>
    </lineage>
</organism>
<protein>
    <submittedName>
        <fullName evidence="6">Transcriptional regulator, GntR family</fullName>
    </submittedName>
</protein>
<keyword evidence="1" id="KW-0805">Transcription regulation</keyword>
<dbReference type="GO" id="GO:0003700">
    <property type="term" value="F:DNA-binding transcription factor activity"/>
    <property type="evidence" value="ECO:0007669"/>
    <property type="project" value="InterPro"/>
</dbReference>
<evidence type="ECO:0000256" key="4">
    <source>
        <dbReference type="SAM" id="MobiDB-lite"/>
    </source>
</evidence>
<dbReference type="AlphaFoldDB" id="A0A239HDU9"/>
<dbReference type="InterPro" id="IPR050679">
    <property type="entry name" value="Bact_HTH_transcr_reg"/>
</dbReference>